<protein>
    <submittedName>
        <fullName evidence="1">Uncharacterized protein</fullName>
    </submittedName>
</protein>
<proteinExistence type="predicted"/>
<gene>
    <name evidence="1" type="ORF">O9A_00230</name>
</gene>
<dbReference type="AlphaFoldDB" id="A0A067W7S0"/>
<sequence>MSLLSVIISMVGYRLFSMRVKPWQEGMLKFDFQVLCFSEMPLVKLSVFLTVETTMILSKTKNFSFF</sequence>
<reference evidence="1 2" key="1">
    <citation type="submission" date="2012-04" db="EMBL/GenBank/DDBJ databases">
        <title>The Genome Sequence of Bartonella koehlerae C-29.</title>
        <authorList>
            <consortium name="The Broad Institute Genome Sequencing Platform"/>
            <consortium name="The Broad Institute Genome Sequencing Center for Infectious Disease"/>
            <person name="Feldgarden M."/>
            <person name="Kirby J."/>
            <person name="Kosoy M."/>
            <person name="Birtles R."/>
            <person name="Probert W.S."/>
            <person name="Chiaraviglio L."/>
            <person name="Walker B."/>
            <person name="Young S.K."/>
            <person name="Zeng Q."/>
            <person name="Gargeya S."/>
            <person name="Fitzgerald M."/>
            <person name="Haas B."/>
            <person name="Abouelleil A."/>
            <person name="Alvarado L."/>
            <person name="Arachchi H.M."/>
            <person name="Berlin A.M."/>
            <person name="Chapman S.B."/>
            <person name="Goldberg J."/>
            <person name="Griggs A."/>
            <person name="Gujja S."/>
            <person name="Hansen M."/>
            <person name="Howarth C."/>
            <person name="Imamovic A."/>
            <person name="Larimer J."/>
            <person name="McCowen C."/>
            <person name="Montmayeur A."/>
            <person name="Murphy C."/>
            <person name="Neiman D."/>
            <person name="Pearson M."/>
            <person name="Priest M."/>
            <person name="Roberts A."/>
            <person name="Saif S."/>
            <person name="Shea T."/>
            <person name="Sisk P."/>
            <person name="Sykes S."/>
            <person name="Wortman J."/>
            <person name="Nusbaum C."/>
            <person name="Birren B."/>
        </authorList>
    </citation>
    <scope>NUCLEOTIDE SEQUENCE [LARGE SCALE GENOMIC DNA]</scope>
    <source>
        <strain evidence="1 2">C-29</strain>
    </source>
</reference>
<dbReference type="Proteomes" id="UP000027015">
    <property type="component" value="Unassembled WGS sequence"/>
</dbReference>
<organism evidence="1 2">
    <name type="scientific">Bartonella koehlerae C-29</name>
    <dbReference type="NCBI Taxonomy" id="1134510"/>
    <lineage>
        <taxon>Bacteria</taxon>
        <taxon>Pseudomonadati</taxon>
        <taxon>Pseudomonadota</taxon>
        <taxon>Alphaproteobacteria</taxon>
        <taxon>Hyphomicrobiales</taxon>
        <taxon>Bartonellaceae</taxon>
        <taxon>Bartonella</taxon>
    </lineage>
</organism>
<comment type="caution">
    <text evidence="1">The sequence shown here is derived from an EMBL/GenBank/DDBJ whole genome shotgun (WGS) entry which is preliminary data.</text>
</comment>
<name>A0A067W7S0_9HYPH</name>
<dbReference type="HOGENOM" id="CLU_2822395_0_0_5"/>
<evidence type="ECO:0000313" key="2">
    <source>
        <dbReference type="Proteomes" id="UP000027015"/>
    </source>
</evidence>
<dbReference type="EMBL" id="AHPL01000003">
    <property type="protein sequence ID" value="KEC56005.1"/>
    <property type="molecule type" value="Genomic_DNA"/>
</dbReference>
<evidence type="ECO:0000313" key="1">
    <source>
        <dbReference type="EMBL" id="KEC56005.1"/>
    </source>
</evidence>
<keyword evidence="2" id="KW-1185">Reference proteome</keyword>
<accession>A0A067W7S0</accession>